<comment type="caution">
    <text evidence="1">The sequence shown here is derived from an EMBL/GenBank/DDBJ whole genome shotgun (WGS) entry which is preliminary data.</text>
</comment>
<accession>A0A9K3IQU5</accession>
<dbReference type="Proteomes" id="UP000215914">
    <property type="component" value="Unassembled WGS sequence"/>
</dbReference>
<name>A0A9K3IQU5_HELAN</name>
<protein>
    <submittedName>
        <fullName evidence="1">Uncharacterized protein</fullName>
    </submittedName>
</protein>
<gene>
    <name evidence="1" type="ORF">HanXRQr2_Chr06g0248051</name>
</gene>
<dbReference type="Gramene" id="mRNA:HanXRQr2_Chr06g0248051">
    <property type="protein sequence ID" value="CDS:HanXRQr2_Chr06g0248051.1"/>
    <property type="gene ID" value="HanXRQr2_Chr06g0248051"/>
</dbReference>
<organism evidence="1 2">
    <name type="scientific">Helianthus annuus</name>
    <name type="common">Common sunflower</name>
    <dbReference type="NCBI Taxonomy" id="4232"/>
    <lineage>
        <taxon>Eukaryota</taxon>
        <taxon>Viridiplantae</taxon>
        <taxon>Streptophyta</taxon>
        <taxon>Embryophyta</taxon>
        <taxon>Tracheophyta</taxon>
        <taxon>Spermatophyta</taxon>
        <taxon>Magnoliopsida</taxon>
        <taxon>eudicotyledons</taxon>
        <taxon>Gunneridae</taxon>
        <taxon>Pentapetalae</taxon>
        <taxon>asterids</taxon>
        <taxon>campanulids</taxon>
        <taxon>Asterales</taxon>
        <taxon>Asteraceae</taxon>
        <taxon>Asteroideae</taxon>
        <taxon>Heliantheae alliance</taxon>
        <taxon>Heliantheae</taxon>
        <taxon>Helianthus</taxon>
    </lineage>
</organism>
<reference evidence="1" key="1">
    <citation type="journal article" date="2017" name="Nature">
        <title>The sunflower genome provides insights into oil metabolism, flowering and Asterid evolution.</title>
        <authorList>
            <person name="Badouin H."/>
            <person name="Gouzy J."/>
            <person name="Grassa C.J."/>
            <person name="Murat F."/>
            <person name="Staton S.E."/>
            <person name="Cottret L."/>
            <person name="Lelandais-Briere C."/>
            <person name="Owens G.L."/>
            <person name="Carrere S."/>
            <person name="Mayjonade B."/>
            <person name="Legrand L."/>
            <person name="Gill N."/>
            <person name="Kane N.C."/>
            <person name="Bowers J.E."/>
            <person name="Hubner S."/>
            <person name="Bellec A."/>
            <person name="Berard A."/>
            <person name="Berges H."/>
            <person name="Blanchet N."/>
            <person name="Boniface M.C."/>
            <person name="Brunel D."/>
            <person name="Catrice O."/>
            <person name="Chaidir N."/>
            <person name="Claudel C."/>
            <person name="Donnadieu C."/>
            <person name="Faraut T."/>
            <person name="Fievet G."/>
            <person name="Helmstetter N."/>
            <person name="King M."/>
            <person name="Knapp S.J."/>
            <person name="Lai Z."/>
            <person name="Le Paslier M.C."/>
            <person name="Lippi Y."/>
            <person name="Lorenzon L."/>
            <person name="Mandel J.R."/>
            <person name="Marage G."/>
            <person name="Marchand G."/>
            <person name="Marquand E."/>
            <person name="Bret-Mestries E."/>
            <person name="Morien E."/>
            <person name="Nambeesan S."/>
            <person name="Nguyen T."/>
            <person name="Pegot-Espagnet P."/>
            <person name="Pouilly N."/>
            <person name="Raftis F."/>
            <person name="Sallet E."/>
            <person name="Schiex T."/>
            <person name="Thomas J."/>
            <person name="Vandecasteele C."/>
            <person name="Vares D."/>
            <person name="Vear F."/>
            <person name="Vautrin S."/>
            <person name="Crespi M."/>
            <person name="Mangin B."/>
            <person name="Burke J.M."/>
            <person name="Salse J."/>
            <person name="Munos S."/>
            <person name="Vincourt P."/>
            <person name="Rieseberg L.H."/>
            <person name="Langlade N.B."/>
        </authorList>
    </citation>
    <scope>NUCLEOTIDE SEQUENCE</scope>
    <source>
        <tissue evidence="1">Leaves</tissue>
    </source>
</reference>
<evidence type="ECO:0000313" key="1">
    <source>
        <dbReference type="EMBL" id="KAF5801431.1"/>
    </source>
</evidence>
<sequence>MSQKMAISKSWRMLKRGCIFSRHTRYRLLAGCLQLKVIKKHYHERSSETNQQIVVIIVTNL</sequence>
<evidence type="ECO:0000313" key="2">
    <source>
        <dbReference type="Proteomes" id="UP000215914"/>
    </source>
</evidence>
<dbReference type="AlphaFoldDB" id="A0A9K3IQU5"/>
<reference evidence="1" key="2">
    <citation type="submission" date="2020-06" db="EMBL/GenBank/DDBJ databases">
        <title>Helianthus annuus Genome sequencing and assembly Release 2.</title>
        <authorList>
            <person name="Gouzy J."/>
            <person name="Langlade N."/>
            <person name="Munos S."/>
        </authorList>
    </citation>
    <scope>NUCLEOTIDE SEQUENCE</scope>
    <source>
        <tissue evidence="1">Leaves</tissue>
    </source>
</reference>
<keyword evidence="2" id="KW-1185">Reference proteome</keyword>
<dbReference type="EMBL" id="MNCJ02000321">
    <property type="protein sequence ID" value="KAF5801431.1"/>
    <property type="molecule type" value="Genomic_DNA"/>
</dbReference>
<proteinExistence type="predicted"/>